<proteinExistence type="predicted"/>
<keyword evidence="4" id="KW-1185">Reference proteome</keyword>
<organism evidence="3 4">
    <name type="scientific">Bradyrhizobium huanghuaihaiense</name>
    <dbReference type="NCBI Taxonomy" id="990078"/>
    <lineage>
        <taxon>Bacteria</taxon>
        <taxon>Pseudomonadati</taxon>
        <taxon>Pseudomonadota</taxon>
        <taxon>Alphaproteobacteria</taxon>
        <taxon>Hyphomicrobiales</taxon>
        <taxon>Nitrobacteraceae</taxon>
        <taxon>Bradyrhizobium</taxon>
    </lineage>
</organism>
<name>A0A562RUR1_9BRAD</name>
<comment type="caution">
    <text evidence="3">The sequence shown here is derived from an EMBL/GenBank/DDBJ whole genome shotgun (WGS) entry which is preliminary data.</text>
</comment>
<keyword evidence="1" id="KW-0472">Membrane</keyword>
<keyword evidence="1" id="KW-0812">Transmembrane</keyword>
<dbReference type="RefSeq" id="WP_026311761.1">
    <property type="nucleotide sequence ID" value="NZ_VLLA01000004.1"/>
</dbReference>
<keyword evidence="1" id="KW-1133">Transmembrane helix</keyword>
<evidence type="ECO:0000256" key="2">
    <source>
        <dbReference type="SAM" id="SignalP"/>
    </source>
</evidence>
<evidence type="ECO:0000313" key="3">
    <source>
        <dbReference type="EMBL" id="TWI72802.1"/>
    </source>
</evidence>
<keyword evidence="2" id="KW-0732">Signal</keyword>
<protein>
    <submittedName>
        <fullName evidence="3">Uncharacterized protein</fullName>
    </submittedName>
</protein>
<evidence type="ECO:0000313" key="4">
    <source>
        <dbReference type="Proteomes" id="UP000316291"/>
    </source>
</evidence>
<sequence length="244" mass="25715">MSGHLRLCQASLVLVGVLAAQPAFSDPLADLFNSPAREPAATAPAQAECLSRPGNSAGADQHWVYRRDQGRRCWFLTEHVSTVKKPAHRRVAHRRANPVENETAPPRRRISVVDARAELARSAPAEGVEPPQPPRKVKVADAAFVVDTSTTPLMSAAAATPAPLPAGQLTPENAVPAIGDVQKLGAPASDAASIQVPPVSIRVAEAADEGGWMATWVGLLLMALGIGSVLSSSRALRDIVLLRH</sequence>
<feature type="chain" id="PRO_5022177990" evidence="2">
    <location>
        <begin position="26"/>
        <end position="244"/>
    </location>
</feature>
<accession>A0A562RUR1</accession>
<gene>
    <name evidence="3" type="ORF">IQ16_02380</name>
</gene>
<evidence type="ECO:0000256" key="1">
    <source>
        <dbReference type="SAM" id="Phobius"/>
    </source>
</evidence>
<dbReference type="EMBL" id="VLLA01000004">
    <property type="protein sequence ID" value="TWI72802.1"/>
    <property type="molecule type" value="Genomic_DNA"/>
</dbReference>
<feature type="transmembrane region" description="Helical" evidence="1">
    <location>
        <begin position="210"/>
        <end position="230"/>
    </location>
</feature>
<dbReference type="OrthoDB" id="8255798at2"/>
<feature type="signal peptide" evidence="2">
    <location>
        <begin position="1"/>
        <end position="25"/>
    </location>
</feature>
<reference evidence="3 4" key="1">
    <citation type="journal article" date="2015" name="Stand. Genomic Sci.">
        <title>Genomic Encyclopedia of Bacterial and Archaeal Type Strains, Phase III: the genomes of soil and plant-associated and newly described type strains.</title>
        <authorList>
            <person name="Whitman W.B."/>
            <person name="Woyke T."/>
            <person name="Klenk H.P."/>
            <person name="Zhou Y."/>
            <person name="Lilburn T.G."/>
            <person name="Beck B.J."/>
            <person name="De Vos P."/>
            <person name="Vandamme P."/>
            <person name="Eisen J.A."/>
            <person name="Garrity G."/>
            <person name="Hugenholtz P."/>
            <person name="Kyrpides N.C."/>
        </authorList>
    </citation>
    <scope>NUCLEOTIDE SEQUENCE [LARGE SCALE GENOMIC DNA]</scope>
    <source>
        <strain evidence="3 4">CGMCC 1.10948</strain>
    </source>
</reference>
<dbReference type="Proteomes" id="UP000316291">
    <property type="component" value="Unassembled WGS sequence"/>
</dbReference>
<dbReference type="AlphaFoldDB" id="A0A562RUR1"/>